<evidence type="ECO:0000256" key="2">
    <source>
        <dbReference type="SAM" id="Phobius"/>
    </source>
</evidence>
<dbReference type="Proteomes" id="UP001052739">
    <property type="component" value="Unassembled WGS sequence"/>
</dbReference>
<proteinExistence type="predicted"/>
<evidence type="ECO:0000313" key="3">
    <source>
        <dbReference type="EMBL" id="GHI23165.1"/>
    </source>
</evidence>
<evidence type="ECO:0000313" key="4">
    <source>
        <dbReference type="Proteomes" id="UP001052739"/>
    </source>
</evidence>
<keyword evidence="2" id="KW-1133">Transmembrane helix</keyword>
<accession>A0ABQ3PDU3</accession>
<protein>
    <submittedName>
        <fullName evidence="3">Uncharacterized protein</fullName>
    </submittedName>
</protein>
<reference evidence="3" key="1">
    <citation type="submission" date="2024-05" db="EMBL/GenBank/DDBJ databases">
        <title>Whole genome shotgun sequence of Streptomyces hydrogenans NBRC 13475.</title>
        <authorList>
            <person name="Komaki H."/>
            <person name="Tamura T."/>
        </authorList>
    </citation>
    <scope>NUCLEOTIDE SEQUENCE</scope>
    <source>
        <strain evidence="3">NBRC 13475</strain>
    </source>
</reference>
<dbReference type="EMBL" id="BNDW01000035">
    <property type="protein sequence ID" value="GHI23165.1"/>
    <property type="molecule type" value="Genomic_DNA"/>
</dbReference>
<feature type="region of interest" description="Disordered" evidence="1">
    <location>
        <begin position="1"/>
        <end position="76"/>
    </location>
</feature>
<comment type="caution">
    <text evidence="3">The sequence shown here is derived from an EMBL/GenBank/DDBJ whole genome shotgun (WGS) entry which is preliminary data.</text>
</comment>
<feature type="compositionally biased region" description="Low complexity" evidence="1">
    <location>
        <begin position="49"/>
        <end position="66"/>
    </location>
</feature>
<keyword evidence="2" id="KW-0472">Membrane</keyword>
<feature type="compositionally biased region" description="Low complexity" evidence="1">
    <location>
        <begin position="1"/>
        <end position="38"/>
    </location>
</feature>
<sequence>MTEQALTETEAGTTAEIKAEAGATAGAGADTEAAAAAEVGSPVPAQAGPPVDVDAPSVPVPAADPARATESVADPVPAPKKSRRVLRGIVRWTAAVLVCGGVGAGAAMGITAMERTDVPGLATESDGRWEYPELALPALPEGVQRPFTDGNEAEIHHTDVRKLLLPAPAGATVDPKLKGGWAGVDSYLAELVEQDRGEVKAYLADSALRHVAARGWTTPDGTSTRIHLLRFSSVAFAEDFKDEMARRLVRSDWLPAGVETQEADAGTIQDVEVPYVAVYAYKEAEPYGPRQTRWSLIQAGDTFAVVTQTRKGGTLTVPFQQTVALQAQLLG</sequence>
<feature type="transmembrane region" description="Helical" evidence="2">
    <location>
        <begin position="89"/>
        <end position="110"/>
    </location>
</feature>
<keyword evidence="4" id="KW-1185">Reference proteome</keyword>
<name>A0ABQ3PDU3_9ACTN</name>
<gene>
    <name evidence="3" type="ORF">Shyd_45360</name>
</gene>
<keyword evidence="2" id="KW-0812">Transmembrane</keyword>
<organism evidence="3 4">
    <name type="scientific">Streptomyces hydrogenans</name>
    <dbReference type="NCBI Taxonomy" id="1873719"/>
    <lineage>
        <taxon>Bacteria</taxon>
        <taxon>Bacillati</taxon>
        <taxon>Actinomycetota</taxon>
        <taxon>Actinomycetes</taxon>
        <taxon>Kitasatosporales</taxon>
        <taxon>Streptomycetaceae</taxon>
        <taxon>Streptomyces</taxon>
    </lineage>
</organism>
<evidence type="ECO:0000256" key="1">
    <source>
        <dbReference type="SAM" id="MobiDB-lite"/>
    </source>
</evidence>
<dbReference type="RefSeq" id="WP_226652045.1">
    <property type="nucleotide sequence ID" value="NZ_BNBS01000039.1"/>
</dbReference>